<reference evidence="1" key="1">
    <citation type="submission" date="2011-02" db="EMBL/GenBank/DDBJ databases">
        <title>The genome of the leaf-cutting ant Acromyrmex echinatior suggests key adaptations to social evolution and fungus farming.</title>
        <authorList>
            <person name="Nygaard S."/>
            <person name="Zhang G."/>
        </authorList>
    </citation>
    <scope>NUCLEOTIDE SEQUENCE</scope>
</reference>
<gene>
    <name evidence="1" type="ORF">G5I_04482</name>
</gene>
<name>F4WFS3_ACREC</name>
<keyword evidence="2" id="KW-1185">Reference proteome</keyword>
<protein>
    <submittedName>
        <fullName evidence="1">Uncharacterized protein</fullName>
    </submittedName>
</protein>
<accession>F4WFS3</accession>
<dbReference type="AlphaFoldDB" id="F4WFS3"/>
<dbReference type="InParanoid" id="F4WFS3"/>
<dbReference type="Proteomes" id="UP000007755">
    <property type="component" value="Unassembled WGS sequence"/>
</dbReference>
<organism evidence="2">
    <name type="scientific">Acromyrmex echinatior</name>
    <name type="common">Panamanian leafcutter ant</name>
    <name type="synonym">Acromyrmex octospinosus echinatior</name>
    <dbReference type="NCBI Taxonomy" id="103372"/>
    <lineage>
        <taxon>Eukaryota</taxon>
        <taxon>Metazoa</taxon>
        <taxon>Ecdysozoa</taxon>
        <taxon>Arthropoda</taxon>
        <taxon>Hexapoda</taxon>
        <taxon>Insecta</taxon>
        <taxon>Pterygota</taxon>
        <taxon>Neoptera</taxon>
        <taxon>Endopterygota</taxon>
        <taxon>Hymenoptera</taxon>
        <taxon>Apocrita</taxon>
        <taxon>Aculeata</taxon>
        <taxon>Formicoidea</taxon>
        <taxon>Formicidae</taxon>
        <taxon>Myrmicinae</taxon>
        <taxon>Acromyrmex</taxon>
    </lineage>
</organism>
<evidence type="ECO:0000313" key="2">
    <source>
        <dbReference type="Proteomes" id="UP000007755"/>
    </source>
</evidence>
<sequence>MKPIFRVEIAVCGTAMVFKAAVSNAGEIGEDAYKRVRRRDQIFARVCIGECTHGYRTVWSGASHGCGAVNRGIPVGWRFVEKALAGRVTPEGFASAVLFSETVATGCKSFDVLMHPTIIMSVMYSVLAELSAPWHLGRGLKWPDHLTQPGSSWQMEPRN</sequence>
<dbReference type="EMBL" id="GL888122">
    <property type="protein sequence ID" value="EGI66966.1"/>
    <property type="molecule type" value="Genomic_DNA"/>
</dbReference>
<evidence type="ECO:0000313" key="1">
    <source>
        <dbReference type="EMBL" id="EGI66966.1"/>
    </source>
</evidence>
<proteinExistence type="predicted"/>